<reference evidence="2 3" key="1">
    <citation type="journal article" date="2023" name="Hortic Res">
        <title>Pangenome of water caltrop reveals structural variations and asymmetric subgenome divergence after allopolyploidization.</title>
        <authorList>
            <person name="Zhang X."/>
            <person name="Chen Y."/>
            <person name="Wang L."/>
            <person name="Yuan Y."/>
            <person name="Fang M."/>
            <person name="Shi L."/>
            <person name="Lu R."/>
            <person name="Comes H.P."/>
            <person name="Ma Y."/>
            <person name="Chen Y."/>
            <person name="Huang G."/>
            <person name="Zhou Y."/>
            <person name="Zheng Z."/>
            <person name="Qiu Y."/>
        </authorList>
    </citation>
    <scope>NUCLEOTIDE SEQUENCE [LARGE SCALE GENOMIC DNA]</scope>
    <source>
        <strain evidence="2">F231</strain>
    </source>
</reference>
<gene>
    <name evidence="2" type="ORF">SAY86_019504</name>
</gene>
<dbReference type="PANTHER" id="PTHR35985">
    <property type="entry name" value="OS07G0675200 PROTEIN"/>
    <property type="match status" value="1"/>
</dbReference>
<dbReference type="Proteomes" id="UP001346149">
    <property type="component" value="Unassembled WGS sequence"/>
</dbReference>
<evidence type="ECO:0000313" key="2">
    <source>
        <dbReference type="EMBL" id="KAK4788185.1"/>
    </source>
</evidence>
<feature type="region of interest" description="Disordered" evidence="1">
    <location>
        <begin position="27"/>
        <end position="48"/>
    </location>
</feature>
<dbReference type="PANTHER" id="PTHR35985:SF1">
    <property type="entry name" value="OS07G0675200 PROTEIN"/>
    <property type="match status" value="1"/>
</dbReference>
<keyword evidence="3" id="KW-1185">Reference proteome</keyword>
<evidence type="ECO:0000313" key="3">
    <source>
        <dbReference type="Proteomes" id="UP001346149"/>
    </source>
</evidence>
<dbReference type="AlphaFoldDB" id="A0AAN7LYH2"/>
<feature type="compositionally biased region" description="Basic and acidic residues" evidence="1">
    <location>
        <begin position="38"/>
        <end position="48"/>
    </location>
</feature>
<sequence>MQMFRLAPAAARRLACTRYSGAAASTGRHLASSASYGRTDDPDIHARNSDMEPVVFSGEPERPIGPSEATARLLATARIHPSPQPVRAQHLAEALGRRLSLPSTLCPPPRIRQLLEIKLVDTRKPVTRVTDGTTDSSCYGGYPDVVGWRLVQLDTAEKTLLKVVRICLESAVRGDPDAPQYECFEGSLR</sequence>
<organism evidence="2 3">
    <name type="scientific">Trapa natans</name>
    <name type="common">Water chestnut</name>
    <dbReference type="NCBI Taxonomy" id="22666"/>
    <lineage>
        <taxon>Eukaryota</taxon>
        <taxon>Viridiplantae</taxon>
        <taxon>Streptophyta</taxon>
        <taxon>Embryophyta</taxon>
        <taxon>Tracheophyta</taxon>
        <taxon>Spermatophyta</taxon>
        <taxon>Magnoliopsida</taxon>
        <taxon>eudicotyledons</taxon>
        <taxon>Gunneridae</taxon>
        <taxon>Pentapetalae</taxon>
        <taxon>rosids</taxon>
        <taxon>malvids</taxon>
        <taxon>Myrtales</taxon>
        <taxon>Lythraceae</taxon>
        <taxon>Trapa</taxon>
    </lineage>
</organism>
<proteinExistence type="predicted"/>
<protein>
    <submittedName>
        <fullName evidence="2">Uncharacterized protein</fullName>
    </submittedName>
</protein>
<dbReference type="EMBL" id="JAXQNO010000011">
    <property type="protein sequence ID" value="KAK4788185.1"/>
    <property type="molecule type" value="Genomic_DNA"/>
</dbReference>
<evidence type="ECO:0000256" key="1">
    <source>
        <dbReference type="SAM" id="MobiDB-lite"/>
    </source>
</evidence>
<comment type="caution">
    <text evidence="2">The sequence shown here is derived from an EMBL/GenBank/DDBJ whole genome shotgun (WGS) entry which is preliminary data.</text>
</comment>
<name>A0AAN7LYH2_TRANT</name>
<accession>A0AAN7LYH2</accession>